<feature type="region of interest" description="Disordered" evidence="1">
    <location>
        <begin position="46"/>
        <end position="108"/>
    </location>
</feature>
<dbReference type="AlphaFoldDB" id="A0A4C1XIC4"/>
<comment type="caution">
    <text evidence="2">The sequence shown here is derived from an EMBL/GenBank/DDBJ whole genome shotgun (WGS) entry which is preliminary data.</text>
</comment>
<feature type="compositionally biased region" description="Basic and acidic residues" evidence="1">
    <location>
        <begin position="83"/>
        <end position="97"/>
    </location>
</feature>
<dbReference type="EMBL" id="BGZK01000853">
    <property type="protein sequence ID" value="GBP62923.1"/>
    <property type="molecule type" value="Genomic_DNA"/>
</dbReference>
<dbReference type="OrthoDB" id="7501704at2759"/>
<keyword evidence="3" id="KW-1185">Reference proteome</keyword>
<feature type="compositionally biased region" description="Polar residues" evidence="1">
    <location>
        <begin position="49"/>
        <end position="58"/>
    </location>
</feature>
<gene>
    <name evidence="2" type="ORF">EVAR_42738_1</name>
</gene>
<feature type="compositionally biased region" description="Basic and acidic residues" evidence="1">
    <location>
        <begin position="62"/>
        <end position="71"/>
    </location>
</feature>
<name>A0A4C1XIC4_EUMVA</name>
<proteinExistence type="predicted"/>
<organism evidence="2 3">
    <name type="scientific">Eumeta variegata</name>
    <name type="common">Bagworm moth</name>
    <name type="synonym">Eumeta japonica</name>
    <dbReference type="NCBI Taxonomy" id="151549"/>
    <lineage>
        <taxon>Eukaryota</taxon>
        <taxon>Metazoa</taxon>
        <taxon>Ecdysozoa</taxon>
        <taxon>Arthropoda</taxon>
        <taxon>Hexapoda</taxon>
        <taxon>Insecta</taxon>
        <taxon>Pterygota</taxon>
        <taxon>Neoptera</taxon>
        <taxon>Endopterygota</taxon>
        <taxon>Lepidoptera</taxon>
        <taxon>Glossata</taxon>
        <taxon>Ditrysia</taxon>
        <taxon>Tineoidea</taxon>
        <taxon>Psychidae</taxon>
        <taxon>Oiketicinae</taxon>
        <taxon>Eumeta</taxon>
    </lineage>
</organism>
<evidence type="ECO:0000256" key="1">
    <source>
        <dbReference type="SAM" id="MobiDB-lite"/>
    </source>
</evidence>
<sequence length="108" mass="12318">MENGKQINGVEWNGTTECNGMERNATDKWKWNGGMEWNGINGKRMQRISGKTNGNGQVEKQMATDKWKNEWQRISGKTNGNGKVEKRTATDKWKNEWQRISGKTNGNG</sequence>
<accession>A0A4C1XIC4</accession>
<protein>
    <submittedName>
        <fullName evidence="2">Uncharacterized protein</fullName>
    </submittedName>
</protein>
<feature type="region of interest" description="Disordered" evidence="1">
    <location>
        <begin position="1"/>
        <end position="21"/>
    </location>
</feature>
<dbReference type="Proteomes" id="UP000299102">
    <property type="component" value="Unassembled WGS sequence"/>
</dbReference>
<reference evidence="2 3" key="1">
    <citation type="journal article" date="2019" name="Commun. Biol.">
        <title>The bagworm genome reveals a unique fibroin gene that provides high tensile strength.</title>
        <authorList>
            <person name="Kono N."/>
            <person name="Nakamura H."/>
            <person name="Ohtoshi R."/>
            <person name="Tomita M."/>
            <person name="Numata K."/>
            <person name="Arakawa K."/>
        </authorList>
    </citation>
    <scope>NUCLEOTIDE SEQUENCE [LARGE SCALE GENOMIC DNA]</scope>
</reference>
<evidence type="ECO:0000313" key="3">
    <source>
        <dbReference type="Proteomes" id="UP000299102"/>
    </source>
</evidence>
<evidence type="ECO:0000313" key="2">
    <source>
        <dbReference type="EMBL" id="GBP62923.1"/>
    </source>
</evidence>